<accession>A0ABY4YR01</accession>
<dbReference type="Pfam" id="PF13561">
    <property type="entry name" value="adh_short_C2"/>
    <property type="match status" value="1"/>
</dbReference>
<evidence type="ECO:0000256" key="1">
    <source>
        <dbReference type="ARBA" id="ARBA00006484"/>
    </source>
</evidence>
<organism evidence="3 4">
    <name type="scientific">Ornithinimicrobium faecis</name>
    <dbReference type="NCBI Taxonomy" id="2934158"/>
    <lineage>
        <taxon>Bacteria</taxon>
        <taxon>Bacillati</taxon>
        <taxon>Actinomycetota</taxon>
        <taxon>Actinomycetes</taxon>
        <taxon>Micrococcales</taxon>
        <taxon>Ornithinimicrobiaceae</taxon>
        <taxon>Ornithinimicrobium</taxon>
    </lineage>
</organism>
<evidence type="ECO:0000256" key="2">
    <source>
        <dbReference type="ARBA" id="ARBA00023002"/>
    </source>
</evidence>
<sequence length="248" mass="25709">MLLEGKVALVTGGGAGLGKAIAESYAREGATVMVTDINAEAAASVAEAITSAGGTAASGHLDTTNPQQHLDIVAEMEEKFGRVDIAANNAGITIPAVPTADLPVEDWERVRSVDLDGVFYGLKAQLPAMLRAGGGVIITTSSIAGDRGLWGMLPYSAAKHAVIGMMKTVALEYGTQGIRALAVGPAFIKTGLEDNMPEDVRKQLPGMHAVGRMGEPHEVGDTFAWLSSDQASFITGSYIPVDGGYLAR</sequence>
<dbReference type="Gene3D" id="3.40.50.720">
    <property type="entry name" value="NAD(P)-binding Rossmann-like Domain"/>
    <property type="match status" value="1"/>
</dbReference>
<dbReference type="NCBIfam" id="NF005559">
    <property type="entry name" value="PRK07231.1"/>
    <property type="match status" value="1"/>
</dbReference>
<evidence type="ECO:0000313" key="4">
    <source>
        <dbReference type="Proteomes" id="UP001056455"/>
    </source>
</evidence>
<name>A0ABY4YR01_9MICO</name>
<evidence type="ECO:0000313" key="3">
    <source>
        <dbReference type="EMBL" id="USQ79148.1"/>
    </source>
</evidence>
<dbReference type="SUPFAM" id="SSF51735">
    <property type="entry name" value="NAD(P)-binding Rossmann-fold domains"/>
    <property type="match status" value="1"/>
</dbReference>
<dbReference type="PANTHER" id="PTHR24321">
    <property type="entry name" value="DEHYDROGENASES, SHORT CHAIN"/>
    <property type="match status" value="1"/>
</dbReference>
<comment type="similarity">
    <text evidence="1">Belongs to the short-chain dehydrogenases/reductases (SDR) family.</text>
</comment>
<keyword evidence="2" id="KW-0560">Oxidoreductase</keyword>
<dbReference type="PRINTS" id="PR00080">
    <property type="entry name" value="SDRFAMILY"/>
</dbReference>
<proteinExistence type="inferred from homology"/>
<dbReference type="InterPro" id="IPR036291">
    <property type="entry name" value="NAD(P)-bd_dom_sf"/>
</dbReference>
<dbReference type="InterPro" id="IPR002347">
    <property type="entry name" value="SDR_fam"/>
</dbReference>
<reference evidence="3" key="1">
    <citation type="submission" date="2022-06" db="EMBL/GenBank/DDBJ databases">
        <title>Ornithinimicrobium HY1793.</title>
        <authorList>
            <person name="Huang Y."/>
        </authorList>
    </citation>
    <scope>NUCLEOTIDE SEQUENCE</scope>
    <source>
        <strain evidence="3">HY1793</strain>
    </source>
</reference>
<protein>
    <submittedName>
        <fullName evidence="3">SDR family oxidoreductase</fullName>
    </submittedName>
</protein>
<dbReference type="PRINTS" id="PR00081">
    <property type="entry name" value="GDHRDH"/>
</dbReference>
<dbReference type="PROSITE" id="PS00061">
    <property type="entry name" value="ADH_SHORT"/>
    <property type="match status" value="1"/>
</dbReference>
<dbReference type="EMBL" id="CP099489">
    <property type="protein sequence ID" value="USQ79148.1"/>
    <property type="molecule type" value="Genomic_DNA"/>
</dbReference>
<dbReference type="PANTHER" id="PTHR24321:SF8">
    <property type="entry name" value="ESTRADIOL 17-BETA-DEHYDROGENASE 8-RELATED"/>
    <property type="match status" value="1"/>
</dbReference>
<gene>
    <name evidence="3" type="ORF">NF556_16220</name>
</gene>
<dbReference type="RefSeq" id="WP_252592063.1">
    <property type="nucleotide sequence ID" value="NZ_CP099489.1"/>
</dbReference>
<keyword evidence="4" id="KW-1185">Reference proteome</keyword>
<dbReference type="Proteomes" id="UP001056455">
    <property type="component" value="Chromosome"/>
</dbReference>
<dbReference type="InterPro" id="IPR020904">
    <property type="entry name" value="Sc_DH/Rdtase_CS"/>
</dbReference>